<name>A0ABX6GTT3_9GAMM</name>
<organism evidence="2 3">
    <name type="scientific">Serratia rhizosphaerae</name>
    <dbReference type="NCBI Taxonomy" id="2597702"/>
    <lineage>
        <taxon>Bacteria</taxon>
        <taxon>Pseudomonadati</taxon>
        <taxon>Pseudomonadota</taxon>
        <taxon>Gammaproteobacteria</taxon>
        <taxon>Enterobacterales</taxon>
        <taxon>Yersiniaceae</taxon>
        <taxon>Serratia</taxon>
    </lineage>
</organism>
<reference evidence="2 3" key="1">
    <citation type="submission" date="2019-07" db="EMBL/GenBank/DDBJ databases">
        <title>Serratia dokdonensis sp. nov., an elicitor of systemic resistance in Nicotiana Tabacum.</title>
        <authorList>
            <person name="Son J.-S."/>
            <person name="Hwang Y.-J."/>
            <person name="Lee S.-Y."/>
            <person name="Ghim S.-Y."/>
        </authorList>
    </citation>
    <scope>NUCLEOTIDE SEQUENCE [LARGE SCALE GENOMIC DNA]</scope>
    <source>
        <strain evidence="2 3">KUDC3025</strain>
    </source>
</reference>
<evidence type="ECO:0000313" key="3">
    <source>
        <dbReference type="Proteomes" id="UP000430368"/>
    </source>
</evidence>
<accession>A0ABX6GTT3</accession>
<keyword evidence="1" id="KW-1133">Transmembrane helix</keyword>
<dbReference type="RefSeq" id="WP_160031247.1">
    <property type="nucleotide sequence ID" value="NZ_CP041764.1"/>
</dbReference>
<keyword evidence="3" id="KW-1185">Reference proteome</keyword>
<evidence type="ECO:0000313" key="2">
    <source>
        <dbReference type="EMBL" id="QHA89701.1"/>
    </source>
</evidence>
<proteinExistence type="predicted"/>
<gene>
    <name evidence="2" type="ORF">FO014_23435</name>
</gene>
<keyword evidence="1" id="KW-0812">Transmembrane</keyword>
<sequence>MNTFKTIVWPCITIIVVCISWVLINGDKVIDNIEKFKVWYGSSAAMEGIWDNSTEGDIDPPLWLTNQNEFVQVRLTVKDSILDGTISSENQRKHIPFDYILLTGKKRPFRDVIDAEAFDYIGGKRVSFGKFTISIEGDALAVESLSDSQTFFPKKSMLIKQSTIAFPELSENDSSKQDGNKDKNPPK</sequence>
<protein>
    <submittedName>
        <fullName evidence="2">Uncharacterized protein</fullName>
    </submittedName>
</protein>
<dbReference type="Proteomes" id="UP000430368">
    <property type="component" value="Chromosome"/>
</dbReference>
<evidence type="ECO:0000256" key="1">
    <source>
        <dbReference type="SAM" id="Phobius"/>
    </source>
</evidence>
<keyword evidence="1" id="KW-0472">Membrane</keyword>
<feature type="transmembrane region" description="Helical" evidence="1">
    <location>
        <begin position="6"/>
        <end position="24"/>
    </location>
</feature>
<dbReference type="EMBL" id="CP041764">
    <property type="protein sequence ID" value="QHA89701.1"/>
    <property type="molecule type" value="Genomic_DNA"/>
</dbReference>